<dbReference type="GO" id="GO:0043565">
    <property type="term" value="F:sequence-specific DNA binding"/>
    <property type="evidence" value="ECO:0000318"/>
    <property type="project" value="GO_Central"/>
</dbReference>
<name>A0A3Q7E9R0_SOLLC</name>
<dbReference type="GO" id="GO:0005634">
    <property type="term" value="C:nucleus"/>
    <property type="evidence" value="ECO:0000318"/>
    <property type="project" value="GO_Central"/>
</dbReference>
<dbReference type="STRING" id="4081.A0A3Q7E9R0"/>
<dbReference type="Proteomes" id="UP000004994">
    <property type="component" value="Chromosome 1"/>
</dbReference>
<protein>
    <submittedName>
        <fullName evidence="4">Uncharacterized protein</fullName>
    </submittedName>
</protein>
<evidence type="ECO:0000313" key="4">
    <source>
        <dbReference type="EnsemblPlants" id="Solyc01g009840.2.1"/>
    </source>
</evidence>
<reference evidence="4" key="1">
    <citation type="journal article" date="2012" name="Nature">
        <title>The tomato genome sequence provides insights into fleshy fruit evolution.</title>
        <authorList>
            <consortium name="Tomato Genome Consortium"/>
        </authorList>
    </citation>
    <scope>NUCLEOTIDE SEQUENCE [LARGE SCALE GENOMIC DNA]</scope>
    <source>
        <strain evidence="4">cv. Heinz 1706</strain>
    </source>
</reference>
<dbReference type="PANTHER" id="PTHR31636">
    <property type="entry name" value="OSJNBA0084A10.13 PROTEIN-RELATED"/>
    <property type="match status" value="1"/>
</dbReference>
<dbReference type="InParanoid" id="A0A3Q7E9R0"/>
<organism evidence="4">
    <name type="scientific">Solanum lycopersicum</name>
    <name type="common">Tomato</name>
    <name type="synonym">Lycopersicon esculentum</name>
    <dbReference type="NCBI Taxonomy" id="4081"/>
    <lineage>
        <taxon>Eukaryota</taxon>
        <taxon>Viridiplantae</taxon>
        <taxon>Streptophyta</taxon>
        <taxon>Embryophyta</taxon>
        <taxon>Tracheophyta</taxon>
        <taxon>Spermatophyta</taxon>
        <taxon>Magnoliopsida</taxon>
        <taxon>eudicotyledons</taxon>
        <taxon>Gunneridae</taxon>
        <taxon>Pentapetalae</taxon>
        <taxon>asterids</taxon>
        <taxon>lamiids</taxon>
        <taxon>Solanales</taxon>
        <taxon>Solanaceae</taxon>
        <taxon>Solanoideae</taxon>
        <taxon>Solaneae</taxon>
        <taxon>Solanum</taxon>
        <taxon>Solanum subgen. Lycopersicon</taxon>
    </lineage>
</organism>
<evidence type="ECO:0000256" key="2">
    <source>
        <dbReference type="ARBA" id="ARBA00023163"/>
    </source>
</evidence>
<evidence type="ECO:0000313" key="5">
    <source>
        <dbReference type="Proteomes" id="UP000004994"/>
    </source>
</evidence>
<dbReference type="EnsemblPlants" id="Solyc01g009840.2.1">
    <property type="protein sequence ID" value="Solyc01g009840.2.1"/>
    <property type="gene ID" value="Solyc01g009840.2"/>
</dbReference>
<dbReference type="GO" id="GO:0003700">
    <property type="term" value="F:DNA-binding transcription factor activity"/>
    <property type="evidence" value="ECO:0000318"/>
    <property type="project" value="GO_Central"/>
</dbReference>
<dbReference type="Gramene" id="Solyc01g009840.2.1">
    <property type="protein sequence ID" value="Solyc01g009840.2.1"/>
    <property type="gene ID" value="Solyc01g009840.2"/>
</dbReference>
<evidence type="ECO:0000256" key="3">
    <source>
        <dbReference type="PROSITE-ProRule" id="PRU01191"/>
    </source>
</evidence>
<dbReference type="Pfam" id="PF03514">
    <property type="entry name" value="GRAS"/>
    <property type="match status" value="2"/>
</dbReference>
<dbReference type="PROSITE" id="PS50985">
    <property type="entry name" value="GRAS"/>
    <property type="match status" value="1"/>
</dbReference>
<dbReference type="GO" id="GO:0006355">
    <property type="term" value="P:regulation of DNA-templated transcription"/>
    <property type="evidence" value="ECO:0000318"/>
    <property type="project" value="GO_Central"/>
</dbReference>
<reference evidence="4" key="2">
    <citation type="submission" date="2019-01" db="UniProtKB">
        <authorList>
            <consortium name="EnsemblPlants"/>
        </authorList>
    </citation>
    <scope>IDENTIFICATION</scope>
    <source>
        <strain evidence="4">cv. Heinz 1706</strain>
    </source>
</reference>
<proteinExistence type="inferred from homology"/>
<comment type="caution">
    <text evidence="3">Lacks conserved residue(s) required for the propagation of feature annotation.</text>
</comment>
<keyword evidence="2" id="KW-0804">Transcription</keyword>
<evidence type="ECO:0000256" key="1">
    <source>
        <dbReference type="ARBA" id="ARBA00023015"/>
    </source>
</evidence>
<feature type="short sequence motif" description="LxCxE motif" evidence="3">
    <location>
        <begin position="46"/>
        <end position="50"/>
    </location>
</feature>
<dbReference type="AlphaFoldDB" id="A0A3Q7E9R0"/>
<accession>A0A3Q7E9R0</accession>
<dbReference type="InterPro" id="IPR005202">
    <property type="entry name" value="TF_GRAS"/>
</dbReference>
<sequence length="322" mass="36850">MQHNSPSLVPERRTVYVMVQMRCEVVTAHHLPNNQWDDDAAELISLLCVEAIGSRNVTGVNQLIARLGRLAYLRGSPVSLLTAHFTEASALRVAGFGLKFSYYTHSGSRFTVLRLLNQVRPISKFIHFTSNEIMVRAFEGKDQAYIIDFDTEQVLQWPNLFQSLVSRHKPPSQIHVRITGIGESKQDLGIDLWMHHVKEGENVAGELFFLGFLEGLFGALIRNINPTIIVMAEQKAKHNEPILEAVFEFIVFHWTALVGFKTEELFARDIRNIIAREGRDMIERHEYFGKWRKLMEQGGFQMHRDYRKGTASESNSVEDVLI</sequence>
<feature type="region of interest" description="SAW" evidence="3">
    <location>
        <begin position="275"/>
        <end position="322"/>
    </location>
</feature>
<keyword evidence="1" id="KW-0805">Transcription regulation</keyword>
<comment type="similarity">
    <text evidence="3">Belongs to the GRAS family.</text>
</comment>
<keyword evidence="5" id="KW-1185">Reference proteome</keyword>